<proteinExistence type="predicted"/>
<evidence type="ECO:0000313" key="1">
    <source>
        <dbReference type="EMBL" id="MBR8463643.1"/>
    </source>
</evidence>
<reference evidence="1 2" key="1">
    <citation type="submission" date="2021-04" db="EMBL/GenBank/DDBJ databases">
        <title>Molecular and phenotypic characterization and identification of bacterial isolates recovered from the Anatolian ground squirrels (Spermophilus xanthoprymnus) and which have the potential to form a new species in the Campylobacter genus.</title>
        <authorList>
            <person name="Aydin F."/>
            <person name="Abay S."/>
            <person name="Kayman T."/>
            <person name="Karakaya E."/>
            <person name="Mustak H.K."/>
            <person name="Mustak I.B."/>
            <person name="Bilgin N."/>
            <person name="Duzler A."/>
            <person name="Sahin O."/>
            <person name="Guran O."/>
            <person name="Saticioglu I.B."/>
        </authorList>
    </citation>
    <scope>NUCLEOTIDE SEQUENCE [LARGE SCALE GENOMIC DNA]</scope>
    <source>
        <strain evidence="2">faydin-G24</strain>
    </source>
</reference>
<organism evidence="1 2">
    <name type="scientific">Campylobacter anatolicus</name>
    <dbReference type="NCBI Taxonomy" id="2829105"/>
    <lineage>
        <taxon>Bacteria</taxon>
        <taxon>Pseudomonadati</taxon>
        <taxon>Campylobacterota</taxon>
        <taxon>Epsilonproteobacteria</taxon>
        <taxon>Campylobacterales</taxon>
        <taxon>Campylobacteraceae</taxon>
        <taxon>Campylobacter</taxon>
    </lineage>
</organism>
<dbReference type="Gene3D" id="1.10.260.40">
    <property type="entry name" value="lambda repressor-like DNA-binding domains"/>
    <property type="match status" value="1"/>
</dbReference>
<dbReference type="CDD" id="cd00093">
    <property type="entry name" value="HTH_XRE"/>
    <property type="match status" value="1"/>
</dbReference>
<gene>
    <name evidence="1" type="ORF">KDD93_03525</name>
</gene>
<accession>A0ABS5HH88</accession>
<comment type="caution">
    <text evidence="1">The sequence shown here is derived from an EMBL/GenBank/DDBJ whole genome shotgun (WGS) entry which is preliminary data.</text>
</comment>
<keyword evidence="2" id="KW-1185">Reference proteome</keyword>
<dbReference type="SUPFAM" id="SSF47413">
    <property type="entry name" value="lambda repressor-like DNA-binding domains"/>
    <property type="match status" value="1"/>
</dbReference>
<sequence>MSRDDFNKLLKQANLSRKEFAEIIGMQYNSVNNWGSSQDFPRWVESWLTNYIKSTKFDKAKKIFDDEFAE</sequence>
<protein>
    <submittedName>
        <fullName evidence="1">Helix-turn-helix transcriptional regulator</fullName>
    </submittedName>
</protein>
<dbReference type="Proteomes" id="UP000682951">
    <property type="component" value="Unassembled WGS sequence"/>
</dbReference>
<name>A0ABS5HH88_9BACT</name>
<evidence type="ECO:0000313" key="2">
    <source>
        <dbReference type="Proteomes" id="UP000682951"/>
    </source>
</evidence>
<dbReference type="EMBL" id="JAGSSW010000002">
    <property type="protein sequence ID" value="MBR8463643.1"/>
    <property type="molecule type" value="Genomic_DNA"/>
</dbReference>
<dbReference type="RefSeq" id="WP_212141738.1">
    <property type="nucleotide sequence ID" value="NZ_JAGSSW010000002.1"/>
</dbReference>
<dbReference type="InterPro" id="IPR001387">
    <property type="entry name" value="Cro/C1-type_HTH"/>
</dbReference>
<dbReference type="InterPro" id="IPR010982">
    <property type="entry name" value="Lambda_DNA-bd_dom_sf"/>
</dbReference>